<evidence type="ECO:0000256" key="1">
    <source>
        <dbReference type="SAM" id="Phobius"/>
    </source>
</evidence>
<sequence>MKKTLIQRAFKITIIFMIAFFILNYLTMKHASVMSAIGRTLLATVVFFIIYIIVFTILSSPKRKIIYGTTIPIALVVCLVLGAIFFTTQIGIICGFILGIIVGIVWELIYRNNGGKTS</sequence>
<dbReference type="EMBL" id="UHDZ01000001">
    <property type="protein sequence ID" value="SUM69194.1"/>
    <property type="molecule type" value="Genomic_DNA"/>
</dbReference>
<gene>
    <name evidence="2" type="ORF">NCTC11807_00754</name>
</gene>
<feature type="transmembrane region" description="Helical" evidence="1">
    <location>
        <begin position="90"/>
        <end position="110"/>
    </location>
</feature>
<dbReference type="Proteomes" id="UP000255425">
    <property type="component" value="Unassembled WGS sequence"/>
</dbReference>
<keyword evidence="3" id="KW-1185">Reference proteome</keyword>
<protein>
    <submittedName>
        <fullName evidence="2">Membrane protein</fullName>
    </submittedName>
</protein>
<keyword evidence="1" id="KW-1133">Transmembrane helix</keyword>
<dbReference type="GeneID" id="63934838"/>
<feature type="transmembrane region" description="Helical" evidence="1">
    <location>
        <begin position="65"/>
        <end position="84"/>
    </location>
</feature>
<reference evidence="2 3" key="1">
    <citation type="submission" date="2018-06" db="EMBL/GenBank/DDBJ databases">
        <authorList>
            <consortium name="Pathogen Informatics"/>
            <person name="Doyle S."/>
        </authorList>
    </citation>
    <scope>NUCLEOTIDE SEQUENCE [LARGE SCALE GENOMIC DNA]</scope>
    <source>
        <strain evidence="2 3">NCTC11807</strain>
    </source>
</reference>
<evidence type="ECO:0000313" key="2">
    <source>
        <dbReference type="EMBL" id="SUM69194.1"/>
    </source>
</evidence>
<name>A0A380GZF1_9STAP</name>
<keyword evidence="1" id="KW-0812">Transmembrane</keyword>
<keyword evidence="1" id="KW-0472">Membrane</keyword>
<dbReference type="RefSeq" id="WP_115312792.1">
    <property type="nucleotide sequence ID" value="NZ_CP066042.1"/>
</dbReference>
<feature type="transmembrane region" description="Helical" evidence="1">
    <location>
        <begin position="40"/>
        <end position="58"/>
    </location>
</feature>
<evidence type="ECO:0000313" key="3">
    <source>
        <dbReference type="Proteomes" id="UP000255425"/>
    </source>
</evidence>
<proteinExistence type="predicted"/>
<organism evidence="2 3">
    <name type="scientific">Staphylococcus saccharolyticus</name>
    <dbReference type="NCBI Taxonomy" id="33028"/>
    <lineage>
        <taxon>Bacteria</taxon>
        <taxon>Bacillati</taxon>
        <taxon>Bacillota</taxon>
        <taxon>Bacilli</taxon>
        <taxon>Bacillales</taxon>
        <taxon>Staphylococcaceae</taxon>
        <taxon>Staphylococcus</taxon>
    </lineage>
</organism>
<accession>A0A380GZF1</accession>
<dbReference type="AlphaFoldDB" id="A0A380GZF1"/>
<feature type="transmembrane region" description="Helical" evidence="1">
    <location>
        <begin position="12"/>
        <end position="28"/>
    </location>
</feature>